<keyword evidence="2" id="KW-1185">Reference proteome</keyword>
<evidence type="ECO:0000313" key="2">
    <source>
        <dbReference type="Proteomes" id="UP001172673"/>
    </source>
</evidence>
<dbReference type="Proteomes" id="UP001172673">
    <property type="component" value="Unassembled WGS sequence"/>
</dbReference>
<comment type="caution">
    <text evidence="1">The sequence shown here is derived from an EMBL/GenBank/DDBJ whole genome shotgun (WGS) entry which is preliminary data.</text>
</comment>
<reference evidence="1" key="1">
    <citation type="submission" date="2022-10" db="EMBL/GenBank/DDBJ databases">
        <title>Culturing micro-colonial fungi from biological soil crusts in the Mojave desert and describing Neophaeococcomyces mojavensis, and introducing the new genera and species Taxawa tesnikishii.</title>
        <authorList>
            <person name="Kurbessoian T."/>
            <person name="Stajich J.E."/>
        </authorList>
    </citation>
    <scope>NUCLEOTIDE SEQUENCE</scope>
    <source>
        <strain evidence="1">TK_41</strain>
    </source>
</reference>
<gene>
    <name evidence="1" type="ORF">H2200_011394</name>
</gene>
<proteinExistence type="predicted"/>
<dbReference type="AlphaFoldDB" id="A0AA38WZB9"/>
<protein>
    <submittedName>
        <fullName evidence="1">Uncharacterized protein</fullName>
    </submittedName>
</protein>
<dbReference type="EMBL" id="JAPDRK010000020">
    <property type="protein sequence ID" value="KAJ9603872.1"/>
    <property type="molecule type" value="Genomic_DNA"/>
</dbReference>
<name>A0AA38WZB9_9EURO</name>
<sequence length="287" mass="32926">MQLPAFVPLPFLDLPFDARKETYDCYAGVISISDNDDEERKAVSKTRKSLLSVCRQVNAEWTPTFIRTTNIIVHGPRSAYIAHTDPNVLTGRSLVFDKAFLRSVSAGLTNNIRRLCYDASIHGPQGYVNHRLVSTVNFQALRQLAHILSRSSSELTLLQDVELYARWQAWTGPNRDIMLRRSLMQPCEKEIWAFASEHGQWEQIEDQLARRNRRAALKGWEICRNVKIATRWDKFLAYECRRIFSVHVHFSKQGTDAGSANATDPKTTVDFLPPAELVRVFINEYKD</sequence>
<organism evidence="1 2">
    <name type="scientific">Cladophialophora chaetospira</name>
    <dbReference type="NCBI Taxonomy" id="386627"/>
    <lineage>
        <taxon>Eukaryota</taxon>
        <taxon>Fungi</taxon>
        <taxon>Dikarya</taxon>
        <taxon>Ascomycota</taxon>
        <taxon>Pezizomycotina</taxon>
        <taxon>Eurotiomycetes</taxon>
        <taxon>Chaetothyriomycetidae</taxon>
        <taxon>Chaetothyriales</taxon>
        <taxon>Herpotrichiellaceae</taxon>
        <taxon>Cladophialophora</taxon>
    </lineage>
</organism>
<evidence type="ECO:0000313" key="1">
    <source>
        <dbReference type="EMBL" id="KAJ9603872.1"/>
    </source>
</evidence>
<accession>A0AA38WZB9</accession>